<keyword evidence="4 5" id="KW-0472">Membrane</keyword>
<gene>
    <name evidence="6" type="ORF">NCTC10717_00656</name>
</gene>
<dbReference type="AlphaFoldDB" id="A0A380MLL4"/>
<feature type="transmembrane region" description="Helical" evidence="5">
    <location>
        <begin position="21"/>
        <end position="41"/>
    </location>
</feature>
<sequence>MDWKGGRRSNNVQDRRGAGMKAGGIGLGGIVIILIGLFFGVDLNTMLGLVQNTGGTSQYEQSAPSDAKSQEQAQFVKVVLGANEDHWQQQFSRYGIQFRAPTLVLFSNQTQSACGTASSMTGPFYCPADQGIYIDLNFIQDMRRMGASNNTEVVGNFALAYVIAHEFGHHISNLTGVLPQAHKAMSQAGNKAQANAISVALELQADCYAGVWAANLSKYNINVSRADLEHGLQAASAVGDDRIMASAGRSINPENFTHGSAQQRMEWFARGLQSGDMQSCDTFK</sequence>
<dbReference type="EMBL" id="UHIA01000003">
    <property type="protein sequence ID" value="SUO92635.1"/>
    <property type="molecule type" value="Genomic_DNA"/>
</dbReference>
<dbReference type="InterPro" id="IPR007343">
    <property type="entry name" value="Uncharacterised_pept_Zn_put"/>
</dbReference>
<keyword evidence="3 5" id="KW-1133">Transmembrane helix</keyword>
<proteinExistence type="predicted"/>
<evidence type="ECO:0000256" key="4">
    <source>
        <dbReference type="ARBA" id="ARBA00023136"/>
    </source>
</evidence>
<evidence type="ECO:0000313" key="6">
    <source>
        <dbReference type="EMBL" id="SUO92635.1"/>
    </source>
</evidence>
<keyword evidence="2 5" id="KW-0812">Transmembrane</keyword>
<dbReference type="Proteomes" id="UP000254575">
    <property type="component" value="Unassembled WGS sequence"/>
</dbReference>
<dbReference type="PANTHER" id="PTHR30168:SF0">
    <property type="entry name" value="INNER MEMBRANE PROTEIN"/>
    <property type="match status" value="1"/>
</dbReference>
<evidence type="ECO:0000256" key="5">
    <source>
        <dbReference type="SAM" id="Phobius"/>
    </source>
</evidence>
<accession>A0A380MLL4</accession>
<keyword evidence="7" id="KW-1185">Reference proteome</keyword>
<dbReference type="GO" id="GO:0008237">
    <property type="term" value="F:metallopeptidase activity"/>
    <property type="evidence" value="ECO:0007669"/>
    <property type="project" value="UniProtKB-KW"/>
</dbReference>
<dbReference type="Pfam" id="PF04228">
    <property type="entry name" value="Zn_peptidase"/>
    <property type="match status" value="1"/>
</dbReference>
<dbReference type="GO" id="GO:0016020">
    <property type="term" value="C:membrane"/>
    <property type="evidence" value="ECO:0007669"/>
    <property type="project" value="UniProtKB-SubCell"/>
</dbReference>
<evidence type="ECO:0000313" key="7">
    <source>
        <dbReference type="Proteomes" id="UP000254575"/>
    </source>
</evidence>
<protein>
    <submittedName>
        <fullName evidence="6">Predicted metalloprotease</fullName>
    </submittedName>
</protein>
<evidence type="ECO:0000256" key="1">
    <source>
        <dbReference type="ARBA" id="ARBA00004167"/>
    </source>
</evidence>
<reference evidence="6 7" key="1">
    <citation type="submission" date="2018-06" db="EMBL/GenBank/DDBJ databases">
        <authorList>
            <consortium name="Pathogen Informatics"/>
            <person name="Doyle S."/>
        </authorList>
    </citation>
    <scope>NUCLEOTIDE SEQUENCE [LARGE SCALE GENOMIC DNA]</scope>
    <source>
        <strain evidence="6 7">NCTC10717</strain>
    </source>
</reference>
<organism evidence="6 7">
    <name type="scientific">Suttonella indologenes</name>
    <dbReference type="NCBI Taxonomy" id="13276"/>
    <lineage>
        <taxon>Bacteria</taxon>
        <taxon>Pseudomonadati</taxon>
        <taxon>Pseudomonadota</taxon>
        <taxon>Gammaproteobacteria</taxon>
        <taxon>Cardiobacteriales</taxon>
        <taxon>Cardiobacteriaceae</taxon>
        <taxon>Suttonella</taxon>
    </lineage>
</organism>
<dbReference type="OrthoDB" id="9774900at2"/>
<evidence type="ECO:0000256" key="2">
    <source>
        <dbReference type="ARBA" id="ARBA00022692"/>
    </source>
</evidence>
<evidence type="ECO:0000256" key="3">
    <source>
        <dbReference type="ARBA" id="ARBA00022989"/>
    </source>
</evidence>
<comment type="subcellular location">
    <subcellularLocation>
        <location evidence="1">Membrane</location>
        <topology evidence="1">Single-pass membrane protein</topology>
    </subcellularLocation>
</comment>
<keyword evidence="6" id="KW-0378">Hydrolase</keyword>
<keyword evidence="6" id="KW-0645">Protease</keyword>
<dbReference type="RefSeq" id="WP_115217933.1">
    <property type="nucleotide sequence ID" value="NZ_UHIA01000003.1"/>
</dbReference>
<name>A0A380MLL4_9GAMM</name>
<dbReference type="PANTHER" id="PTHR30168">
    <property type="entry name" value="PUTATIVE MEMBRANE PROTEIN YPFJ"/>
    <property type="match status" value="1"/>
</dbReference>
<keyword evidence="6" id="KW-0482">Metalloprotease</keyword>
<dbReference type="GO" id="GO:0006508">
    <property type="term" value="P:proteolysis"/>
    <property type="evidence" value="ECO:0007669"/>
    <property type="project" value="UniProtKB-KW"/>
</dbReference>